<evidence type="ECO:0000256" key="4">
    <source>
        <dbReference type="ARBA" id="ARBA00022519"/>
    </source>
</evidence>
<evidence type="ECO:0000256" key="1">
    <source>
        <dbReference type="ARBA" id="ARBA00004429"/>
    </source>
</evidence>
<feature type="domain" description="ABC transmembrane type-1" evidence="9">
    <location>
        <begin position="87"/>
        <end position="276"/>
    </location>
</feature>
<gene>
    <name evidence="10" type="ORF">NUKP37_28410</name>
</gene>
<dbReference type="PANTHER" id="PTHR43386:SF25">
    <property type="entry name" value="PEPTIDE ABC TRANSPORTER PERMEASE PROTEIN"/>
    <property type="match status" value="1"/>
</dbReference>
<protein>
    <submittedName>
        <fullName evidence="10">Peptide ABC transporter permease</fullName>
    </submittedName>
</protein>
<evidence type="ECO:0000313" key="10">
    <source>
        <dbReference type="EMBL" id="GKJ94948.1"/>
    </source>
</evidence>
<dbReference type="SUPFAM" id="SSF161098">
    <property type="entry name" value="MetI-like"/>
    <property type="match status" value="1"/>
</dbReference>
<dbReference type="Gene3D" id="1.10.3720.10">
    <property type="entry name" value="MetI-like"/>
    <property type="match status" value="1"/>
</dbReference>
<dbReference type="InterPro" id="IPR050366">
    <property type="entry name" value="BP-dependent_transpt_permease"/>
</dbReference>
<dbReference type="GO" id="GO:0005886">
    <property type="term" value="C:plasma membrane"/>
    <property type="evidence" value="ECO:0007669"/>
    <property type="project" value="UniProtKB-SubCell"/>
</dbReference>
<accession>A0A9P3P816</accession>
<evidence type="ECO:0000256" key="3">
    <source>
        <dbReference type="ARBA" id="ARBA00022475"/>
    </source>
</evidence>
<comment type="caution">
    <text evidence="10">The sequence shown here is derived from an EMBL/GenBank/DDBJ whole genome shotgun (WGS) entry which is preliminary data.</text>
</comment>
<keyword evidence="6 8" id="KW-1133">Transmembrane helix</keyword>
<dbReference type="InterPro" id="IPR035906">
    <property type="entry name" value="MetI-like_sf"/>
</dbReference>
<feature type="transmembrane region" description="Helical" evidence="8">
    <location>
        <begin position="126"/>
        <end position="147"/>
    </location>
</feature>
<keyword evidence="5 8" id="KW-0812">Transmembrane</keyword>
<evidence type="ECO:0000256" key="7">
    <source>
        <dbReference type="ARBA" id="ARBA00023136"/>
    </source>
</evidence>
<keyword evidence="4" id="KW-0997">Cell inner membrane</keyword>
<evidence type="ECO:0000256" key="8">
    <source>
        <dbReference type="RuleBase" id="RU363032"/>
    </source>
</evidence>
<dbReference type="InterPro" id="IPR000515">
    <property type="entry name" value="MetI-like"/>
</dbReference>
<evidence type="ECO:0000256" key="2">
    <source>
        <dbReference type="ARBA" id="ARBA00022448"/>
    </source>
</evidence>
<dbReference type="GO" id="GO:0055085">
    <property type="term" value="P:transmembrane transport"/>
    <property type="evidence" value="ECO:0007669"/>
    <property type="project" value="InterPro"/>
</dbReference>
<dbReference type="KEGG" id="kvd:KR75_21275"/>
<dbReference type="Pfam" id="PF00528">
    <property type="entry name" value="BPD_transp_1"/>
    <property type="match status" value="1"/>
</dbReference>
<feature type="transmembrane region" description="Helical" evidence="8">
    <location>
        <begin position="208"/>
        <end position="233"/>
    </location>
</feature>
<dbReference type="CDD" id="cd06261">
    <property type="entry name" value="TM_PBP2"/>
    <property type="match status" value="1"/>
</dbReference>
<keyword evidence="2 8" id="KW-0813">Transport</keyword>
<dbReference type="KEGG" id="kvq:SP68_02060"/>
<feature type="transmembrane region" description="Helical" evidence="8">
    <location>
        <begin position="253"/>
        <end position="275"/>
    </location>
</feature>
<dbReference type="PANTHER" id="PTHR43386">
    <property type="entry name" value="OLIGOPEPTIDE TRANSPORT SYSTEM PERMEASE PROTEIN APPC"/>
    <property type="match status" value="1"/>
</dbReference>
<dbReference type="AlphaFoldDB" id="A0A9P3P816"/>
<feature type="transmembrane region" description="Helical" evidence="8">
    <location>
        <begin position="21"/>
        <end position="47"/>
    </location>
</feature>
<reference evidence="10" key="1">
    <citation type="journal article" date="2022" name="J. Appl. Microbiol.">
        <title>PCR-based ORF typing of Klebsiella pneumoniae for rapid identification of global clones and transmission events.</title>
        <authorList>
            <person name="Nonogaki R."/>
            <person name="Iijima A."/>
            <person name="Kawamura K."/>
            <person name="Kayama S."/>
            <person name="Sugai M."/>
            <person name="Yagi T."/>
            <person name="Arakawa Y."/>
            <person name="Doi Y."/>
            <person name="Suzuki M."/>
        </authorList>
    </citation>
    <scope>NUCLEOTIDE SEQUENCE</scope>
    <source>
        <strain evidence="10">NUKP-37</strain>
    </source>
</reference>
<comment type="subcellular location">
    <subcellularLocation>
        <location evidence="1">Cell inner membrane</location>
        <topology evidence="1">Multi-pass membrane protein</topology>
    </subcellularLocation>
    <subcellularLocation>
        <location evidence="8">Cell membrane</location>
        <topology evidence="8">Multi-pass membrane protein</topology>
    </subcellularLocation>
</comment>
<evidence type="ECO:0000313" key="11">
    <source>
        <dbReference type="Proteomes" id="UP001060507"/>
    </source>
</evidence>
<sequence>MLMSDLLLRVARRDGGRYRNPWLAPGTSIPLLLVLLLVVAVFFPSLFTPYTPEQMDFSAILQPPDLRHWFGTDQLGRDVFTRVVYGTSLSLSIGVGATLIASAGGIVLGTLAGLAPRAVRQLLVRLLDIMLAFPDLLLALLAITVLGRGPENTLLAVGLAGIAGYARLVRAQVLQVRLSGYVQHAVALGEPPMVIILRHIVPNTLRPLLVLATVGIGYSILSASALSFLGLGVTPPTAEWGALLSEGRNFLDSAPWVSLLPASVVALSVIAITLLGRRVQTLIAKGGIA</sequence>
<organism evidence="10 11">
    <name type="scientific">Klebsiella variicola</name>
    <dbReference type="NCBI Taxonomy" id="244366"/>
    <lineage>
        <taxon>Bacteria</taxon>
        <taxon>Pseudomonadati</taxon>
        <taxon>Pseudomonadota</taxon>
        <taxon>Gammaproteobacteria</taxon>
        <taxon>Enterobacterales</taxon>
        <taxon>Enterobacteriaceae</taxon>
        <taxon>Klebsiella/Raoultella group</taxon>
        <taxon>Klebsiella</taxon>
        <taxon>Klebsiella pneumoniae complex</taxon>
    </lineage>
</organism>
<keyword evidence="7 8" id="KW-0472">Membrane</keyword>
<dbReference type="EMBL" id="BQTA01000008">
    <property type="protein sequence ID" value="GKJ94948.1"/>
    <property type="molecule type" value="Genomic_DNA"/>
</dbReference>
<keyword evidence="3" id="KW-1003">Cell membrane</keyword>
<evidence type="ECO:0000259" key="9">
    <source>
        <dbReference type="PROSITE" id="PS50928"/>
    </source>
</evidence>
<name>A0A9P3P816_KLEVA</name>
<dbReference type="Proteomes" id="UP001060507">
    <property type="component" value="Unassembled WGS sequence"/>
</dbReference>
<comment type="similarity">
    <text evidence="8">Belongs to the binding-protein-dependent transport system permease family.</text>
</comment>
<evidence type="ECO:0000256" key="6">
    <source>
        <dbReference type="ARBA" id="ARBA00022989"/>
    </source>
</evidence>
<dbReference type="PROSITE" id="PS50928">
    <property type="entry name" value="ABC_TM1"/>
    <property type="match status" value="1"/>
</dbReference>
<evidence type="ECO:0000256" key="5">
    <source>
        <dbReference type="ARBA" id="ARBA00022692"/>
    </source>
</evidence>
<feature type="transmembrane region" description="Helical" evidence="8">
    <location>
        <begin position="89"/>
        <end position="114"/>
    </location>
</feature>
<proteinExistence type="inferred from homology"/>
<feature type="transmembrane region" description="Helical" evidence="8">
    <location>
        <begin position="153"/>
        <end position="169"/>
    </location>
</feature>